<dbReference type="PANTHER" id="PTHR19972">
    <property type="entry name" value="CALBINDIN"/>
    <property type="match status" value="1"/>
</dbReference>
<evidence type="ECO:0000256" key="1">
    <source>
        <dbReference type="ARBA" id="ARBA00022837"/>
    </source>
</evidence>
<gene>
    <name evidence="3" type="ORF">LAZ67_18002077</name>
</gene>
<dbReference type="InterPro" id="IPR018247">
    <property type="entry name" value="EF_Hand_1_Ca_BS"/>
</dbReference>
<dbReference type="PROSITE" id="PS00018">
    <property type="entry name" value="EF_HAND_1"/>
    <property type="match status" value="1"/>
</dbReference>
<feature type="domain" description="EF-hand" evidence="2">
    <location>
        <begin position="1"/>
        <end position="22"/>
    </location>
</feature>
<name>A0ABY6LJ29_9ARAC</name>
<feature type="domain" description="EF-hand" evidence="2">
    <location>
        <begin position="31"/>
        <end position="66"/>
    </location>
</feature>
<dbReference type="InterPro" id="IPR011992">
    <property type="entry name" value="EF-hand-dom_pair"/>
</dbReference>
<protein>
    <submittedName>
        <fullName evidence="3">CALB1</fullName>
    </submittedName>
</protein>
<dbReference type="Gene3D" id="1.10.238.10">
    <property type="entry name" value="EF-hand"/>
    <property type="match status" value="1"/>
</dbReference>
<proteinExistence type="predicted"/>
<evidence type="ECO:0000313" key="4">
    <source>
        <dbReference type="Proteomes" id="UP001235939"/>
    </source>
</evidence>
<dbReference type="InterPro" id="IPR051001">
    <property type="entry name" value="Calbindin_Ca-bind"/>
</dbReference>
<dbReference type="PROSITE" id="PS50222">
    <property type="entry name" value="EF_HAND_2"/>
    <property type="match status" value="2"/>
</dbReference>
<dbReference type="Proteomes" id="UP001235939">
    <property type="component" value="Chromosome 18"/>
</dbReference>
<sequence length="71" mass="8144">MDKNGTIENEELNGFLKDLLDLVKKEYSAQDLAEFKEAIMQACDVNRDGKVNRKELTMVLLAVSQQQQRTQ</sequence>
<dbReference type="Pfam" id="PF13202">
    <property type="entry name" value="EF-hand_5"/>
    <property type="match status" value="1"/>
</dbReference>
<organism evidence="3 4">
    <name type="scientific">Cordylochernes scorpioides</name>
    <dbReference type="NCBI Taxonomy" id="51811"/>
    <lineage>
        <taxon>Eukaryota</taxon>
        <taxon>Metazoa</taxon>
        <taxon>Ecdysozoa</taxon>
        <taxon>Arthropoda</taxon>
        <taxon>Chelicerata</taxon>
        <taxon>Arachnida</taxon>
        <taxon>Pseudoscorpiones</taxon>
        <taxon>Cheliferoidea</taxon>
        <taxon>Chernetidae</taxon>
        <taxon>Cordylochernes</taxon>
    </lineage>
</organism>
<dbReference type="PANTHER" id="PTHR19972:SF10">
    <property type="entry name" value="CALBINDIN-32"/>
    <property type="match status" value="1"/>
</dbReference>
<evidence type="ECO:0000313" key="3">
    <source>
        <dbReference type="EMBL" id="UYV80222.1"/>
    </source>
</evidence>
<dbReference type="SUPFAM" id="SSF47473">
    <property type="entry name" value="EF-hand"/>
    <property type="match status" value="1"/>
</dbReference>
<reference evidence="3 4" key="1">
    <citation type="submission" date="2022-01" db="EMBL/GenBank/DDBJ databases">
        <title>A chromosomal length assembly of Cordylochernes scorpioides.</title>
        <authorList>
            <person name="Zeh D."/>
            <person name="Zeh J."/>
        </authorList>
    </citation>
    <scope>NUCLEOTIDE SEQUENCE [LARGE SCALE GENOMIC DNA]</scope>
    <source>
        <strain evidence="3">IN4F17</strain>
        <tissue evidence="3">Whole Body</tissue>
    </source>
</reference>
<keyword evidence="4" id="KW-1185">Reference proteome</keyword>
<keyword evidence="1" id="KW-0106">Calcium</keyword>
<dbReference type="EMBL" id="CP092880">
    <property type="protein sequence ID" value="UYV80222.1"/>
    <property type="molecule type" value="Genomic_DNA"/>
</dbReference>
<dbReference type="InterPro" id="IPR002048">
    <property type="entry name" value="EF_hand_dom"/>
</dbReference>
<evidence type="ECO:0000259" key="2">
    <source>
        <dbReference type="PROSITE" id="PS50222"/>
    </source>
</evidence>
<accession>A0ABY6LJ29</accession>